<sequence length="263" mass="29049">MDQPLTRIRSVVEFDAHTFIAGTTEVVTEYALTVFVDGQEFATLVCTPADFSELVVGFIASEGLLEKIEDMRSLEVDEEGGVAFVRMQRKVEINPDHFAKRYITSCCGKGRQSYYFYNDAQTAPVTTIGPLLTPFEVTELVSKMQSQSDLFLETGGVHNAALCDSSQIVASRADIGRHNALDKLFGYMLQQHVSAQDKVMVFSGRISSEVLLKVAKMKVGVLLSKSAPTDMALQMAEELGITAIGFARGDRFKVYTHPERIVM</sequence>
<dbReference type="AlphaFoldDB" id="A0A9X1V9H1"/>
<comment type="function">
    <text evidence="3">Required for formate dehydrogenase (FDH) activity. Acts as a sulfur carrier protein that transfers sulfur from IscS to the molybdenum cofactor prior to its insertion into FDH.</text>
</comment>
<keyword evidence="5" id="KW-1185">Reference proteome</keyword>
<evidence type="ECO:0000313" key="4">
    <source>
        <dbReference type="EMBL" id="MCI0183334.1"/>
    </source>
</evidence>
<proteinExistence type="inferred from homology"/>
<gene>
    <name evidence="3 4" type="primary">fdhD</name>
    <name evidence="4" type="ORF">MM817_01611</name>
</gene>
<evidence type="ECO:0000256" key="2">
    <source>
        <dbReference type="ARBA" id="ARBA00023150"/>
    </source>
</evidence>
<dbReference type="RefSeq" id="WP_241713484.1">
    <property type="nucleotide sequence ID" value="NZ_JALBUF010000004.1"/>
</dbReference>
<reference evidence="4" key="1">
    <citation type="submission" date="2022-03" db="EMBL/GenBank/DDBJ databases">
        <title>Draft Genome Sequence of Firmicute Strain S0AB, a Heterotrophic Iron/Sulfur-Oxidizing Extreme Acidophile.</title>
        <authorList>
            <person name="Vergara E."/>
            <person name="Pakostova E."/>
            <person name="Johnson D.B."/>
            <person name="Holmes D.S."/>
        </authorList>
    </citation>
    <scope>NUCLEOTIDE SEQUENCE</scope>
    <source>
        <strain evidence="4">S0AB</strain>
    </source>
</reference>
<comment type="similarity">
    <text evidence="3">Belongs to the FdhD family.</text>
</comment>
<dbReference type="GO" id="GO:0005737">
    <property type="term" value="C:cytoplasm"/>
    <property type="evidence" value="ECO:0007669"/>
    <property type="project" value="UniProtKB-SubCell"/>
</dbReference>
<dbReference type="GO" id="GO:0016783">
    <property type="term" value="F:sulfurtransferase activity"/>
    <property type="evidence" value="ECO:0007669"/>
    <property type="project" value="InterPro"/>
</dbReference>
<dbReference type="InterPro" id="IPR016193">
    <property type="entry name" value="Cytidine_deaminase-like"/>
</dbReference>
<comment type="subcellular location">
    <subcellularLocation>
        <location evidence="3">Cytoplasm</location>
    </subcellularLocation>
</comment>
<dbReference type="Gene3D" id="3.10.20.10">
    <property type="match status" value="1"/>
</dbReference>
<organism evidence="4 5">
    <name type="scientific">Sulfoacidibacillus ferrooxidans</name>
    <dbReference type="NCBI Taxonomy" id="2005001"/>
    <lineage>
        <taxon>Bacteria</taxon>
        <taxon>Bacillati</taxon>
        <taxon>Bacillota</taxon>
        <taxon>Bacilli</taxon>
        <taxon>Bacillales</taxon>
        <taxon>Alicyclobacillaceae</taxon>
        <taxon>Sulfoacidibacillus</taxon>
    </lineage>
</organism>
<dbReference type="EMBL" id="JALBUF010000004">
    <property type="protein sequence ID" value="MCI0183334.1"/>
    <property type="molecule type" value="Genomic_DNA"/>
</dbReference>
<protein>
    <recommendedName>
        <fullName evidence="3">Sulfur carrier protein FdhD</fullName>
    </recommendedName>
</protein>
<keyword evidence="2 3" id="KW-0501">Molybdenum cofactor biosynthesis</keyword>
<dbReference type="NCBIfam" id="TIGR00129">
    <property type="entry name" value="fdhD_narQ"/>
    <property type="match status" value="1"/>
</dbReference>
<dbReference type="HAMAP" id="MF_00187">
    <property type="entry name" value="FdhD"/>
    <property type="match status" value="1"/>
</dbReference>
<accession>A0A9X1V9H1</accession>
<dbReference type="Pfam" id="PF02634">
    <property type="entry name" value="FdhD-NarQ"/>
    <property type="match status" value="1"/>
</dbReference>
<dbReference type="Gene3D" id="3.40.140.10">
    <property type="entry name" value="Cytidine Deaminase, domain 2"/>
    <property type="match status" value="1"/>
</dbReference>
<evidence type="ECO:0000256" key="1">
    <source>
        <dbReference type="ARBA" id="ARBA00022490"/>
    </source>
</evidence>
<dbReference type="PANTHER" id="PTHR30592:SF1">
    <property type="entry name" value="SULFUR CARRIER PROTEIN FDHD"/>
    <property type="match status" value="1"/>
</dbReference>
<evidence type="ECO:0000256" key="3">
    <source>
        <dbReference type="HAMAP-Rule" id="MF_00187"/>
    </source>
</evidence>
<feature type="binding site" evidence="3">
    <location>
        <begin position="246"/>
        <end position="251"/>
    </location>
    <ligand>
        <name>Mo-bis(molybdopterin guanine dinucleotide)</name>
        <dbReference type="ChEBI" id="CHEBI:60539"/>
    </ligand>
</feature>
<dbReference type="GO" id="GO:0006777">
    <property type="term" value="P:Mo-molybdopterin cofactor biosynthetic process"/>
    <property type="evidence" value="ECO:0007669"/>
    <property type="project" value="UniProtKB-UniRule"/>
</dbReference>
<keyword evidence="1 3" id="KW-0963">Cytoplasm</keyword>
<dbReference type="GO" id="GO:0097163">
    <property type="term" value="F:sulfur carrier activity"/>
    <property type="evidence" value="ECO:0007669"/>
    <property type="project" value="UniProtKB-UniRule"/>
</dbReference>
<name>A0A9X1V9H1_9BACL</name>
<evidence type="ECO:0000313" key="5">
    <source>
        <dbReference type="Proteomes" id="UP001139263"/>
    </source>
</evidence>
<dbReference type="SUPFAM" id="SSF53927">
    <property type="entry name" value="Cytidine deaminase-like"/>
    <property type="match status" value="1"/>
</dbReference>
<comment type="caution">
    <text evidence="4">The sequence shown here is derived from an EMBL/GenBank/DDBJ whole genome shotgun (WGS) entry which is preliminary data.</text>
</comment>
<dbReference type="InterPro" id="IPR003786">
    <property type="entry name" value="FdhD"/>
</dbReference>
<dbReference type="PANTHER" id="PTHR30592">
    <property type="entry name" value="FORMATE DEHYDROGENASE"/>
    <property type="match status" value="1"/>
</dbReference>
<dbReference type="PIRSF" id="PIRSF015626">
    <property type="entry name" value="FdhD"/>
    <property type="match status" value="1"/>
</dbReference>
<dbReference type="Proteomes" id="UP001139263">
    <property type="component" value="Unassembled WGS sequence"/>
</dbReference>
<feature type="active site" description="Cysteine persulfide intermediate" evidence="3">
    <location>
        <position position="107"/>
    </location>
</feature>